<dbReference type="PANTHER" id="PTHR38430:SF1">
    <property type="entry name" value="PROTEIN-ARGININE KINASE ACTIVATOR PROTEIN"/>
    <property type="match status" value="1"/>
</dbReference>
<dbReference type="PROSITE" id="PS50151">
    <property type="entry name" value="UVR"/>
    <property type="match status" value="1"/>
</dbReference>
<dbReference type="GO" id="GO:1990170">
    <property type="term" value="P:stress response to cadmium ion"/>
    <property type="evidence" value="ECO:0007669"/>
    <property type="project" value="TreeGrafter"/>
</dbReference>
<evidence type="ECO:0000313" key="2">
    <source>
        <dbReference type="EMBL" id="CDM69618.1"/>
    </source>
</evidence>
<dbReference type="GO" id="GO:0046870">
    <property type="term" value="F:cadmium ion binding"/>
    <property type="evidence" value="ECO:0007669"/>
    <property type="project" value="TreeGrafter"/>
</dbReference>
<dbReference type="RefSeq" id="WP_044039417.1">
    <property type="nucleotide sequence ID" value="NZ_HG917868.1"/>
</dbReference>
<dbReference type="KEGG" id="clt:CM240_2482"/>
<accession>W6RYS5</accession>
<dbReference type="SUPFAM" id="SSF46600">
    <property type="entry name" value="C-terminal UvrC-binding domain of UvrB"/>
    <property type="match status" value="1"/>
</dbReference>
<dbReference type="PATRIC" id="fig|1216932.3.peg.2461"/>
<dbReference type="Gene3D" id="4.10.860.10">
    <property type="entry name" value="UVR domain"/>
    <property type="match status" value="1"/>
</dbReference>
<sequence>MLCDICKKNNATILITKIVNGEKKELNVCEYCAREKTDFFFGEDLDFINKFSFQNILSDIMDYVNENKKEDIIKTIVCNKCGTTLEEFKKTGLLGCDNCYNEFSSNIESIAKRLQGSIEHKGKIPLREGKMLVREKYLTKLKFEMQKVIEEENFERAAEIRDEIKKIESEGNYDKLD</sequence>
<dbReference type="GO" id="GO:1990169">
    <property type="term" value="P:stress response to copper ion"/>
    <property type="evidence" value="ECO:0007669"/>
    <property type="project" value="TreeGrafter"/>
</dbReference>
<protein>
    <recommendedName>
        <fullName evidence="1">UVR domain-containing protein</fullName>
    </recommendedName>
</protein>
<dbReference type="OrthoDB" id="9788704at2"/>
<dbReference type="PIRSF" id="PIRSF015034">
    <property type="entry name" value="YacH"/>
    <property type="match status" value="1"/>
</dbReference>
<dbReference type="InterPro" id="IPR036876">
    <property type="entry name" value="UVR_dom_sf"/>
</dbReference>
<dbReference type="Pfam" id="PF02151">
    <property type="entry name" value="UVR"/>
    <property type="match status" value="1"/>
</dbReference>
<keyword evidence="3" id="KW-1185">Reference proteome</keyword>
<dbReference type="GO" id="GO:0050897">
    <property type="term" value="F:cobalt ion binding"/>
    <property type="evidence" value="ECO:0007669"/>
    <property type="project" value="TreeGrafter"/>
</dbReference>
<reference evidence="2 3" key="1">
    <citation type="submission" date="2013-11" db="EMBL/GenBank/DDBJ databases">
        <title>Complete genome sequence of Clostridum sp. M2/40.</title>
        <authorList>
            <person name="Wibberg D."/>
            <person name="Puehler A."/>
            <person name="Schlueter A."/>
        </authorList>
    </citation>
    <scope>NUCLEOTIDE SEQUENCE [LARGE SCALE GENOMIC DNA]</scope>
    <source>
        <strain evidence="3">M2/40</strain>
    </source>
</reference>
<proteinExistence type="predicted"/>
<dbReference type="HOGENOM" id="CLU_102553_1_0_9"/>
<gene>
    <name evidence="2" type="ORF">CM240_2482</name>
</gene>
<evidence type="ECO:0000313" key="3">
    <source>
        <dbReference type="Proteomes" id="UP000019426"/>
    </source>
</evidence>
<dbReference type="AlphaFoldDB" id="W6RYS5"/>
<dbReference type="GO" id="GO:0008270">
    <property type="term" value="F:zinc ion binding"/>
    <property type="evidence" value="ECO:0007669"/>
    <property type="project" value="TreeGrafter"/>
</dbReference>
<dbReference type="Proteomes" id="UP000019426">
    <property type="component" value="Chromosome M2/40_rep1"/>
</dbReference>
<dbReference type="InterPro" id="IPR025542">
    <property type="entry name" value="YacH"/>
</dbReference>
<dbReference type="PANTHER" id="PTHR38430">
    <property type="entry name" value="PROTEIN-ARGININE KINASE ACTIVATOR PROTEIN"/>
    <property type="match status" value="1"/>
</dbReference>
<dbReference type="eggNOG" id="COG3880">
    <property type="taxonomic scope" value="Bacteria"/>
</dbReference>
<evidence type="ECO:0000259" key="1">
    <source>
        <dbReference type="PROSITE" id="PS50151"/>
    </source>
</evidence>
<dbReference type="InterPro" id="IPR001943">
    <property type="entry name" value="UVR_dom"/>
</dbReference>
<organism evidence="2 3">
    <name type="scientific">Clostridium bornimense</name>
    <dbReference type="NCBI Taxonomy" id="1216932"/>
    <lineage>
        <taxon>Bacteria</taxon>
        <taxon>Bacillati</taxon>
        <taxon>Bacillota</taxon>
        <taxon>Clostridia</taxon>
        <taxon>Eubacteriales</taxon>
        <taxon>Clostridiaceae</taxon>
        <taxon>Clostridium</taxon>
    </lineage>
</organism>
<dbReference type="GO" id="GO:0005507">
    <property type="term" value="F:copper ion binding"/>
    <property type="evidence" value="ECO:0007669"/>
    <property type="project" value="TreeGrafter"/>
</dbReference>
<name>W6RYS5_9CLOT</name>
<feature type="domain" description="UVR" evidence="1">
    <location>
        <begin position="135"/>
        <end position="170"/>
    </location>
</feature>
<dbReference type="STRING" id="1216932.CM240_2482"/>
<dbReference type="EMBL" id="HG917868">
    <property type="protein sequence ID" value="CDM69618.1"/>
    <property type="molecule type" value="Genomic_DNA"/>
</dbReference>